<dbReference type="AlphaFoldDB" id="A0A2H3DSA7"/>
<evidence type="ECO:0000313" key="3">
    <source>
        <dbReference type="Proteomes" id="UP000217790"/>
    </source>
</evidence>
<protein>
    <submittedName>
        <fullName evidence="2">Uncharacterized protein</fullName>
    </submittedName>
</protein>
<dbReference type="OrthoDB" id="10562858at2759"/>
<name>A0A2H3DSA7_ARMGA</name>
<keyword evidence="3" id="KW-1185">Reference proteome</keyword>
<organism evidence="2 3">
    <name type="scientific">Armillaria gallica</name>
    <name type="common">Bulbous honey fungus</name>
    <name type="synonym">Armillaria bulbosa</name>
    <dbReference type="NCBI Taxonomy" id="47427"/>
    <lineage>
        <taxon>Eukaryota</taxon>
        <taxon>Fungi</taxon>
        <taxon>Dikarya</taxon>
        <taxon>Basidiomycota</taxon>
        <taxon>Agaricomycotina</taxon>
        <taxon>Agaricomycetes</taxon>
        <taxon>Agaricomycetidae</taxon>
        <taxon>Agaricales</taxon>
        <taxon>Marasmiineae</taxon>
        <taxon>Physalacriaceae</taxon>
        <taxon>Armillaria</taxon>
    </lineage>
</organism>
<sequence length="104" mass="11366">MLEVMYCAYRLETREKDGARKGSAAKGEERPSLDAVAIAVESNRPIRKYIVTVIDSGEREVTLDPRVDADSVSPTSALEETKYACSTPDMLSTSGKTEKPKCPP</sequence>
<evidence type="ECO:0000256" key="1">
    <source>
        <dbReference type="SAM" id="MobiDB-lite"/>
    </source>
</evidence>
<dbReference type="InParanoid" id="A0A2H3DSA7"/>
<dbReference type="Proteomes" id="UP000217790">
    <property type="component" value="Unassembled WGS sequence"/>
</dbReference>
<evidence type="ECO:0000313" key="2">
    <source>
        <dbReference type="EMBL" id="PBK98095.1"/>
    </source>
</evidence>
<accession>A0A2H3DSA7</accession>
<reference evidence="3" key="1">
    <citation type="journal article" date="2017" name="Nat. Ecol. Evol.">
        <title>Genome expansion and lineage-specific genetic innovations in the forest pathogenic fungi Armillaria.</title>
        <authorList>
            <person name="Sipos G."/>
            <person name="Prasanna A.N."/>
            <person name="Walter M.C."/>
            <person name="O'Connor E."/>
            <person name="Balint B."/>
            <person name="Krizsan K."/>
            <person name="Kiss B."/>
            <person name="Hess J."/>
            <person name="Varga T."/>
            <person name="Slot J."/>
            <person name="Riley R."/>
            <person name="Boka B."/>
            <person name="Rigling D."/>
            <person name="Barry K."/>
            <person name="Lee J."/>
            <person name="Mihaltcheva S."/>
            <person name="LaButti K."/>
            <person name="Lipzen A."/>
            <person name="Waldron R."/>
            <person name="Moloney N.M."/>
            <person name="Sperisen C."/>
            <person name="Kredics L."/>
            <person name="Vagvoelgyi C."/>
            <person name="Patrignani A."/>
            <person name="Fitzpatrick D."/>
            <person name="Nagy I."/>
            <person name="Doyle S."/>
            <person name="Anderson J.B."/>
            <person name="Grigoriev I.V."/>
            <person name="Gueldener U."/>
            <person name="Muensterkoetter M."/>
            <person name="Nagy L.G."/>
        </authorList>
    </citation>
    <scope>NUCLEOTIDE SEQUENCE [LARGE SCALE GENOMIC DNA]</scope>
    <source>
        <strain evidence="3">Ar21-2</strain>
    </source>
</reference>
<feature type="region of interest" description="Disordered" evidence="1">
    <location>
        <begin position="85"/>
        <end position="104"/>
    </location>
</feature>
<gene>
    <name evidence="2" type="ORF">ARMGADRAFT_1074971</name>
</gene>
<proteinExistence type="predicted"/>
<dbReference type="EMBL" id="KZ293648">
    <property type="protein sequence ID" value="PBK98095.1"/>
    <property type="molecule type" value="Genomic_DNA"/>
</dbReference>